<evidence type="ECO:0000313" key="2">
    <source>
        <dbReference type="Proteomes" id="UP000579945"/>
    </source>
</evidence>
<name>A0A7W5Y4N4_9ACTN</name>
<keyword evidence="2" id="KW-1185">Reference proteome</keyword>
<reference evidence="1 2" key="1">
    <citation type="submission" date="2020-08" db="EMBL/GenBank/DDBJ databases">
        <title>Sequencing the genomes of 1000 actinobacteria strains.</title>
        <authorList>
            <person name="Klenk H.-P."/>
        </authorList>
    </citation>
    <scope>NUCLEOTIDE SEQUENCE [LARGE SCALE GENOMIC DNA]</scope>
    <source>
        <strain evidence="1 2">DSM 44320</strain>
    </source>
</reference>
<dbReference type="EMBL" id="JACIBV010000001">
    <property type="protein sequence ID" value="MBB3724371.1"/>
    <property type="molecule type" value="Genomic_DNA"/>
</dbReference>
<proteinExistence type="predicted"/>
<comment type="caution">
    <text evidence="1">The sequence shown here is derived from an EMBL/GenBank/DDBJ whole genome shotgun (WGS) entry which is preliminary data.</text>
</comment>
<gene>
    <name evidence="1" type="ORF">FHR33_000231</name>
</gene>
<dbReference type="AlphaFoldDB" id="A0A7W5Y4N4"/>
<organism evidence="1 2">
    <name type="scientific">Nonomuraea dietziae</name>
    <dbReference type="NCBI Taxonomy" id="65515"/>
    <lineage>
        <taxon>Bacteria</taxon>
        <taxon>Bacillati</taxon>
        <taxon>Actinomycetota</taxon>
        <taxon>Actinomycetes</taxon>
        <taxon>Streptosporangiales</taxon>
        <taxon>Streptosporangiaceae</taxon>
        <taxon>Nonomuraea</taxon>
    </lineage>
</organism>
<evidence type="ECO:0000313" key="1">
    <source>
        <dbReference type="EMBL" id="MBB3724371.1"/>
    </source>
</evidence>
<accession>A0A7W5Y4N4</accession>
<dbReference type="RefSeq" id="WP_183642236.1">
    <property type="nucleotide sequence ID" value="NZ_JACIBV010000001.1"/>
</dbReference>
<protein>
    <submittedName>
        <fullName evidence="1">Uncharacterized protein</fullName>
    </submittedName>
</protein>
<sequence length="113" mass="12261">MYVITTRLLATGCGVSPVAQDLLRESLRQATRTGGSGLEHAWLRSDQEGVSLVLFLVSGCLADAEDTAFVTISRILDTQGEFAGWTLAHQSADLIVLALDAMMFRPPPRTDLR</sequence>
<dbReference type="Proteomes" id="UP000579945">
    <property type="component" value="Unassembled WGS sequence"/>
</dbReference>
<dbReference type="GeneID" id="95386890"/>